<dbReference type="GO" id="GO:0005524">
    <property type="term" value="F:ATP binding"/>
    <property type="evidence" value="ECO:0007669"/>
    <property type="project" value="UniProtKB-KW"/>
</dbReference>
<dbReference type="InterPro" id="IPR050534">
    <property type="entry name" value="Coronavir_polyprotein_1ab"/>
</dbReference>
<dbReference type="InterPro" id="IPR047187">
    <property type="entry name" value="SF1_C_Upf1"/>
</dbReference>
<dbReference type="InterPro" id="IPR041679">
    <property type="entry name" value="DNA2/NAM7-like_C"/>
</dbReference>
<dbReference type="PANTHER" id="PTHR43788:SF16">
    <property type="entry name" value="HELICASE WITH ZINC FINGER 2"/>
    <property type="match status" value="1"/>
</dbReference>
<dbReference type="InterPro" id="IPR027417">
    <property type="entry name" value="P-loop_NTPase"/>
</dbReference>
<dbReference type="Pfam" id="PF13087">
    <property type="entry name" value="AAA_12"/>
    <property type="match status" value="1"/>
</dbReference>
<organism evidence="6">
    <name type="scientific">Haemonchus placei</name>
    <name type="common">Barber's pole worm</name>
    <dbReference type="NCBI Taxonomy" id="6290"/>
    <lineage>
        <taxon>Eukaryota</taxon>
        <taxon>Metazoa</taxon>
        <taxon>Ecdysozoa</taxon>
        <taxon>Nematoda</taxon>
        <taxon>Chromadorea</taxon>
        <taxon>Rhabditida</taxon>
        <taxon>Rhabditina</taxon>
        <taxon>Rhabditomorpha</taxon>
        <taxon>Strongyloidea</taxon>
        <taxon>Trichostrongylidae</taxon>
        <taxon>Haemonchus</taxon>
    </lineage>
</organism>
<sequence length="312" mass="34237">MFTVRPPDVLVLITASLLNTTAKGGVSRTISQTVKLLSLSQVPEPMLACLITMFPTLASSTSETQMCPHVKCPSDANPALSGGQSIMSVLERSSGIPKAALVTTFRAHPALNELPYLLSYGGSLLSGVTARERRLPLDRVKFPNPHVPFALINVEGNSVRAPTRSHLNDEEAEFCVSLMDHLLQHGLQPSQLCEVTFYRGQFQLLADFASERNIEIATVDSIQGRGTEVVILLTTRIGLKPETATFIDDPLRLNVAITRCRSGQFILGHVPTLRTLPNWEMLVKWADRLNAVVPSTRLNDLFSIYGTLQDLH</sequence>
<protein>
    <submittedName>
        <fullName evidence="6">AAA_12 domain-containing protein</fullName>
    </submittedName>
</protein>
<name>A0A0N4WNC9_HAEPC</name>
<dbReference type="SUPFAM" id="SSF52540">
    <property type="entry name" value="P-loop containing nucleoside triphosphate hydrolases"/>
    <property type="match status" value="1"/>
</dbReference>
<dbReference type="CDD" id="cd18808">
    <property type="entry name" value="SF1_C_Upf1"/>
    <property type="match status" value="1"/>
</dbReference>
<evidence type="ECO:0000256" key="3">
    <source>
        <dbReference type="ARBA" id="ARBA00022806"/>
    </source>
</evidence>
<keyword evidence="1" id="KW-0547">Nucleotide-binding</keyword>
<evidence type="ECO:0000256" key="4">
    <source>
        <dbReference type="ARBA" id="ARBA00022840"/>
    </source>
</evidence>
<evidence type="ECO:0000313" key="6">
    <source>
        <dbReference type="WBParaSite" id="HPLM_0001278401-mRNA-1"/>
    </source>
</evidence>
<dbReference type="GO" id="GO:0016787">
    <property type="term" value="F:hydrolase activity"/>
    <property type="evidence" value="ECO:0007669"/>
    <property type="project" value="UniProtKB-KW"/>
</dbReference>
<dbReference type="AlphaFoldDB" id="A0A0N4WNC9"/>
<feature type="domain" description="DNA2/NAM7 helicase-like C-terminal" evidence="5">
    <location>
        <begin position="84"/>
        <end position="269"/>
    </location>
</feature>
<accession>A0A0N4WNC9</accession>
<keyword evidence="4" id="KW-0067">ATP-binding</keyword>
<evidence type="ECO:0000259" key="5">
    <source>
        <dbReference type="Pfam" id="PF13087"/>
    </source>
</evidence>
<reference evidence="6" key="1">
    <citation type="submission" date="2017-02" db="UniProtKB">
        <authorList>
            <consortium name="WormBaseParasite"/>
        </authorList>
    </citation>
    <scope>IDENTIFICATION</scope>
</reference>
<evidence type="ECO:0000256" key="2">
    <source>
        <dbReference type="ARBA" id="ARBA00022801"/>
    </source>
</evidence>
<proteinExistence type="predicted"/>
<keyword evidence="2" id="KW-0378">Hydrolase</keyword>
<evidence type="ECO:0000256" key="1">
    <source>
        <dbReference type="ARBA" id="ARBA00022741"/>
    </source>
</evidence>
<dbReference type="WBParaSite" id="HPLM_0001278401-mRNA-1">
    <property type="protein sequence ID" value="HPLM_0001278401-mRNA-1"/>
    <property type="gene ID" value="HPLM_0001278401"/>
</dbReference>
<dbReference type="PANTHER" id="PTHR43788">
    <property type="entry name" value="DNA2/NAM7 HELICASE FAMILY MEMBER"/>
    <property type="match status" value="1"/>
</dbReference>
<keyword evidence="3" id="KW-0347">Helicase</keyword>
<dbReference type="GO" id="GO:0043139">
    <property type="term" value="F:5'-3' DNA helicase activity"/>
    <property type="evidence" value="ECO:0007669"/>
    <property type="project" value="TreeGrafter"/>
</dbReference>
<dbReference type="Gene3D" id="3.40.50.300">
    <property type="entry name" value="P-loop containing nucleotide triphosphate hydrolases"/>
    <property type="match status" value="1"/>
</dbReference>